<evidence type="ECO:0000313" key="6">
    <source>
        <dbReference type="EMBL" id="CAB1369922.1"/>
    </source>
</evidence>
<proteinExistence type="predicted"/>
<keyword evidence="2" id="KW-0997">Cell inner membrane</keyword>
<dbReference type="InterPro" id="IPR010664">
    <property type="entry name" value="LipoPS_assembly_LptC-rel"/>
</dbReference>
<dbReference type="EMBL" id="LR778301">
    <property type="protein sequence ID" value="CAB1369922.1"/>
    <property type="molecule type" value="Genomic_DNA"/>
</dbReference>
<keyword evidence="3" id="KW-0812">Transmembrane</keyword>
<evidence type="ECO:0008006" key="8">
    <source>
        <dbReference type="Google" id="ProtNLM"/>
    </source>
</evidence>
<dbReference type="Proteomes" id="UP000515733">
    <property type="component" value="Chromosome"/>
</dbReference>
<dbReference type="InterPro" id="IPR052363">
    <property type="entry name" value="LPS_export_LptC"/>
</dbReference>
<dbReference type="GO" id="GO:0017089">
    <property type="term" value="F:glycolipid transfer activity"/>
    <property type="evidence" value="ECO:0007669"/>
    <property type="project" value="TreeGrafter"/>
</dbReference>
<protein>
    <recommendedName>
        <fullName evidence="8">LPS export ABC transporter periplasmic protein LptC</fullName>
    </recommendedName>
</protein>
<name>A0A6S6YQ77_9PROT</name>
<dbReference type="InterPro" id="IPR026265">
    <property type="entry name" value="LptC"/>
</dbReference>
<evidence type="ECO:0000256" key="3">
    <source>
        <dbReference type="ARBA" id="ARBA00022692"/>
    </source>
</evidence>
<keyword evidence="4" id="KW-1133">Transmembrane helix</keyword>
<reference evidence="6 7" key="1">
    <citation type="submission" date="2020-03" db="EMBL/GenBank/DDBJ databases">
        <authorList>
            <consortium name="Genoscope - CEA"/>
            <person name="William W."/>
        </authorList>
    </citation>
    <scope>NUCLEOTIDE SEQUENCE [LARGE SCALE GENOMIC DNA]</scope>
    <source>
        <strain evidence="7">DSM 16959</strain>
    </source>
</reference>
<dbReference type="GO" id="GO:0005886">
    <property type="term" value="C:plasma membrane"/>
    <property type="evidence" value="ECO:0007669"/>
    <property type="project" value="InterPro"/>
</dbReference>
<dbReference type="PANTHER" id="PTHR37481:SF1">
    <property type="entry name" value="LIPOPOLYSACCHARIDE EXPORT SYSTEM PROTEIN LPTC"/>
    <property type="match status" value="1"/>
</dbReference>
<evidence type="ECO:0000256" key="5">
    <source>
        <dbReference type="ARBA" id="ARBA00023136"/>
    </source>
</evidence>
<dbReference type="GO" id="GO:0015221">
    <property type="term" value="F:lipopolysaccharide transmembrane transporter activity"/>
    <property type="evidence" value="ECO:0007669"/>
    <property type="project" value="InterPro"/>
</dbReference>
<accession>A0A6S6YQ77</accession>
<keyword evidence="7" id="KW-1185">Reference proteome</keyword>
<dbReference type="PANTHER" id="PTHR37481">
    <property type="entry name" value="LIPOPOLYSACCHARIDE EXPORT SYSTEM PROTEIN LPTC"/>
    <property type="match status" value="1"/>
</dbReference>
<sequence length="191" mass="21243">MRSSGAALFPIALLAALAGLTFWLSSATNDNDPKRRAKERHDPDFTVENFTVERFDDQGTKTQTLKARQMNHFPDDESTEVTFPELTYFTGDRPTQIDARSAWLNKDGKEVRLKGNVRLVKAAGAGHPQTVLQTEALTVFPEEELARGNTPVTLRQGGSVVSGDRIEYRGKENLAILEGRARGTFPRVQKQ</sequence>
<dbReference type="AlphaFoldDB" id="A0A6S6YQ77"/>
<dbReference type="GO" id="GO:0030288">
    <property type="term" value="C:outer membrane-bounded periplasmic space"/>
    <property type="evidence" value="ECO:0007669"/>
    <property type="project" value="TreeGrafter"/>
</dbReference>
<organism evidence="6 7">
    <name type="scientific">Denitratisoma oestradiolicum</name>
    <dbReference type="NCBI Taxonomy" id="311182"/>
    <lineage>
        <taxon>Bacteria</taxon>
        <taxon>Pseudomonadati</taxon>
        <taxon>Pseudomonadota</taxon>
        <taxon>Betaproteobacteria</taxon>
        <taxon>Nitrosomonadales</taxon>
        <taxon>Sterolibacteriaceae</taxon>
        <taxon>Denitratisoma</taxon>
    </lineage>
</organism>
<dbReference type="Pfam" id="PF06835">
    <property type="entry name" value="LptC"/>
    <property type="match status" value="1"/>
</dbReference>
<dbReference type="NCBIfam" id="TIGR04409">
    <property type="entry name" value="LptC_YrbK"/>
    <property type="match status" value="1"/>
</dbReference>
<dbReference type="RefSeq" id="WP_145772051.1">
    <property type="nucleotide sequence ID" value="NZ_LR778301.1"/>
</dbReference>
<dbReference type="KEGG" id="doe:DENOEST_2757"/>
<dbReference type="Gene3D" id="2.60.450.10">
    <property type="entry name" value="Lipopolysaccharide (LPS) transport protein A like domain"/>
    <property type="match status" value="1"/>
</dbReference>
<evidence type="ECO:0000313" key="7">
    <source>
        <dbReference type="Proteomes" id="UP000515733"/>
    </source>
</evidence>
<dbReference type="OrthoDB" id="8589410at2"/>
<keyword evidence="1" id="KW-1003">Cell membrane</keyword>
<evidence type="ECO:0000256" key="1">
    <source>
        <dbReference type="ARBA" id="ARBA00022475"/>
    </source>
</evidence>
<gene>
    <name evidence="6" type="ORF">DENOEST_2757</name>
</gene>
<keyword evidence="5" id="KW-0472">Membrane</keyword>
<evidence type="ECO:0000256" key="4">
    <source>
        <dbReference type="ARBA" id="ARBA00022989"/>
    </source>
</evidence>
<evidence type="ECO:0000256" key="2">
    <source>
        <dbReference type="ARBA" id="ARBA00022519"/>
    </source>
</evidence>